<comment type="caution">
    <text evidence="2">The sequence shown here is derived from an EMBL/GenBank/DDBJ whole genome shotgun (WGS) entry which is preliminary data.</text>
</comment>
<accession>A0ABP8G7Q2</accession>
<organism evidence="2 3">
    <name type="scientific">Flaviaesturariibacter amylovorans</name>
    <dbReference type="NCBI Taxonomy" id="1084520"/>
    <lineage>
        <taxon>Bacteria</taxon>
        <taxon>Pseudomonadati</taxon>
        <taxon>Bacteroidota</taxon>
        <taxon>Chitinophagia</taxon>
        <taxon>Chitinophagales</taxon>
        <taxon>Chitinophagaceae</taxon>
        <taxon>Flaviaestuariibacter</taxon>
    </lineage>
</organism>
<dbReference type="InterPro" id="IPR021109">
    <property type="entry name" value="Peptidase_aspartic_dom_sf"/>
</dbReference>
<keyword evidence="1" id="KW-0732">Signal</keyword>
<reference evidence="3" key="1">
    <citation type="journal article" date="2019" name="Int. J. Syst. Evol. Microbiol.">
        <title>The Global Catalogue of Microorganisms (GCM) 10K type strain sequencing project: providing services to taxonomists for standard genome sequencing and annotation.</title>
        <authorList>
            <consortium name="The Broad Institute Genomics Platform"/>
            <consortium name="The Broad Institute Genome Sequencing Center for Infectious Disease"/>
            <person name="Wu L."/>
            <person name="Ma J."/>
        </authorList>
    </citation>
    <scope>NUCLEOTIDE SEQUENCE [LARGE SCALE GENOMIC DNA]</scope>
    <source>
        <strain evidence="3">JCM 17919</strain>
    </source>
</reference>
<dbReference type="RefSeq" id="WP_345252925.1">
    <property type="nucleotide sequence ID" value="NZ_BAABGY010000001.1"/>
</dbReference>
<dbReference type="SUPFAM" id="SSF50630">
    <property type="entry name" value="Acid proteases"/>
    <property type="match status" value="1"/>
</dbReference>
<evidence type="ECO:0000313" key="3">
    <source>
        <dbReference type="Proteomes" id="UP001501725"/>
    </source>
</evidence>
<dbReference type="Proteomes" id="UP001501725">
    <property type="component" value="Unassembled WGS sequence"/>
</dbReference>
<sequence length="339" mass="38428">MRRQTLVLLLIFLSLASAAQTRLSDSYISTKEGVPIMVRHLLIDQCLESLNTDRADTMALAMCTCQADGLDRRFTNKQLRQNTRKGEVDYDRLINTDTVLRKELGNCFRRSGFGMLLSARNFPELAREYCREQLQKMSKEPLSERRLDAYCDCQVKLVQAKGLSDSAIKMLGEAGSLLSLEFLHDCGDPFSDKGAIARNWYTGASADLTGPDADTLRVVTVRGMTYVKMRIGKQLRVWMLDSGASDLLINEELEEQLKQEGVLGKENYLGTFPYTMANGSIDSLRQYRVQQLVLGRYTINNLLLGVTKKGRTLLIGKTLLNKFSRWYLDNRQNLLVLTR</sequence>
<gene>
    <name evidence="2" type="ORF">GCM10023184_03730</name>
</gene>
<evidence type="ECO:0008006" key="4">
    <source>
        <dbReference type="Google" id="ProtNLM"/>
    </source>
</evidence>
<dbReference type="Pfam" id="PF13650">
    <property type="entry name" value="Asp_protease_2"/>
    <property type="match status" value="1"/>
</dbReference>
<keyword evidence="3" id="KW-1185">Reference proteome</keyword>
<dbReference type="Gene3D" id="2.40.70.10">
    <property type="entry name" value="Acid Proteases"/>
    <property type="match status" value="1"/>
</dbReference>
<evidence type="ECO:0000256" key="1">
    <source>
        <dbReference type="SAM" id="SignalP"/>
    </source>
</evidence>
<name>A0ABP8G7Q2_9BACT</name>
<proteinExistence type="predicted"/>
<feature type="chain" id="PRO_5045275172" description="Peptidase A2 domain-containing protein" evidence="1">
    <location>
        <begin position="20"/>
        <end position="339"/>
    </location>
</feature>
<evidence type="ECO:0000313" key="2">
    <source>
        <dbReference type="EMBL" id="GAA4319117.1"/>
    </source>
</evidence>
<feature type="signal peptide" evidence="1">
    <location>
        <begin position="1"/>
        <end position="19"/>
    </location>
</feature>
<dbReference type="EMBL" id="BAABGY010000001">
    <property type="protein sequence ID" value="GAA4319117.1"/>
    <property type="molecule type" value="Genomic_DNA"/>
</dbReference>
<protein>
    <recommendedName>
        <fullName evidence="4">Peptidase A2 domain-containing protein</fullName>
    </recommendedName>
</protein>